<evidence type="ECO:0000256" key="6">
    <source>
        <dbReference type="SAM" id="MobiDB-lite"/>
    </source>
</evidence>
<feature type="transmembrane region" description="Helical" evidence="7">
    <location>
        <begin position="412"/>
        <end position="434"/>
    </location>
</feature>
<feature type="transmembrane region" description="Helical" evidence="7">
    <location>
        <begin position="59"/>
        <end position="75"/>
    </location>
</feature>
<comment type="caution">
    <text evidence="10">The sequence shown here is derived from an EMBL/GenBank/DDBJ whole genome shotgun (WGS) entry which is preliminary data.</text>
</comment>
<organism evidence="10 11">
    <name type="scientific">Rhodovastum atsumiense</name>
    <dbReference type="NCBI Taxonomy" id="504468"/>
    <lineage>
        <taxon>Bacteria</taxon>
        <taxon>Pseudomonadati</taxon>
        <taxon>Pseudomonadota</taxon>
        <taxon>Alphaproteobacteria</taxon>
        <taxon>Acetobacterales</taxon>
        <taxon>Acetobacteraceae</taxon>
        <taxon>Rhodovastum</taxon>
    </lineage>
</organism>
<dbReference type="InterPro" id="IPR052159">
    <property type="entry name" value="Competence_DNA_uptake"/>
</dbReference>
<keyword evidence="5 7" id="KW-0472">Membrane</keyword>
<evidence type="ECO:0000259" key="9">
    <source>
        <dbReference type="Pfam" id="PF13567"/>
    </source>
</evidence>
<feature type="transmembrane region" description="Helical" evidence="7">
    <location>
        <begin position="373"/>
        <end position="392"/>
    </location>
</feature>
<protein>
    <submittedName>
        <fullName evidence="10">ComEC/Rec2 family competence protein</fullName>
    </submittedName>
</protein>
<feature type="transmembrane region" description="Helical" evidence="7">
    <location>
        <begin position="269"/>
        <end position="290"/>
    </location>
</feature>
<dbReference type="Pfam" id="PF13567">
    <property type="entry name" value="DUF4131"/>
    <property type="match status" value="1"/>
</dbReference>
<dbReference type="EMBL" id="VWPK01000001">
    <property type="protein sequence ID" value="KAA5614665.1"/>
    <property type="molecule type" value="Genomic_DNA"/>
</dbReference>
<feature type="transmembrane region" description="Helical" evidence="7">
    <location>
        <begin position="446"/>
        <end position="470"/>
    </location>
</feature>
<evidence type="ECO:0000313" key="10">
    <source>
        <dbReference type="EMBL" id="KAA5614665.1"/>
    </source>
</evidence>
<proteinExistence type="predicted"/>
<evidence type="ECO:0000259" key="8">
    <source>
        <dbReference type="Pfam" id="PF03772"/>
    </source>
</evidence>
<keyword evidence="3 7" id="KW-0812">Transmembrane</keyword>
<dbReference type="Pfam" id="PF03772">
    <property type="entry name" value="Competence"/>
    <property type="match status" value="1"/>
</dbReference>
<evidence type="ECO:0000256" key="7">
    <source>
        <dbReference type="SAM" id="Phobius"/>
    </source>
</evidence>
<dbReference type="InterPro" id="IPR025405">
    <property type="entry name" value="DUF4131"/>
</dbReference>
<keyword evidence="11" id="KW-1185">Reference proteome</keyword>
<feature type="transmembrane region" description="Helical" evidence="7">
    <location>
        <begin position="310"/>
        <end position="328"/>
    </location>
</feature>
<feature type="domain" description="DUF4131" evidence="9">
    <location>
        <begin position="56"/>
        <end position="199"/>
    </location>
</feature>
<dbReference type="OrthoDB" id="9790149at2"/>
<dbReference type="NCBIfam" id="TIGR00360">
    <property type="entry name" value="ComEC_N-term"/>
    <property type="match status" value="1"/>
</dbReference>
<feature type="transmembrane region" description="Helical" evidence="7">
    <location>
        <begin position="34"/>
        <end position="52"/>
    </location>
</feature>
<evidence type="ECO:0000256" key="3">
    <source>
        <dbReference type="ARBA" id="ARBA00022692"/>
    </source>
</evidence>
<feature type="transmembrane region" description="Helical" evidence="7">
    <location>
        <begin position="510"/>
        <end position="527"/>
    </location>
</feature>
<keyword evidence="2" id="KW-1003">Cell membrane</keyword>
<evidence type="ECO:0000256" key="5">
    <source>
        <dbReference type="ARBA" id="ARBA00023136"/>
    </source>
</evidence>
<feature type="transmembrane region" description="Helical" evidence="7">
    <location>
        <begin position="532"/>
        <end position="549"/>
    </location>
</feature>
<feature type="domain" description="ComEC/Rec2-related protein" evidence="8">
    <location>
        <begin position="248"/>
        <end position="531"/>
    </location>
</feature>
<feature type="compositionally biased region" description="Low complexity" evidence="6">
    <location>
        <begin position="693"/>
        <end position="708"/>
    </location>
</feature>
<name>A0A5M6J4V9_9PROT</name>
<keyword evidence="4 7" id="KW-1133">Transmembrane helix</keyword>
<dbReference type="PANTHER" id="PTHR30619">
    <property type="entry name" value="DNA INTERNALIZATION/COMPETENCE PROTEIN COMEC/REC2"/>
    <property type="match status" value="1"/>
</dbReference>
<reference evidence="10 11" key="1">
    <citation type="submission" date="2019-09" db="EMBL/GenBank/DDBJ databases">
        <title>Genome sequence of Rhodovastum atsumiense, a diverse member of the Acetobacteraceae family of non-sulfur purple photosynthetic bacteria.</title>
        <authorList>
            <person name="Meyer T."/>
            <person name="Kyndt J."/>
        </authorList>
    </citation>
    <scope>NUCLEOTIDE SEQUENCE [LARGE SCALE GENOMIC DNA]</scope>
    <source>
        <strain evidence="10 11">DSM 21279</strain>
    </source>
</reference>
<dbReference type="PANTHER" id="PTHR30619:SF1">
    <property type="entry name" value="RECOMBINATION PROTEIN 2"/>
    <property type="match status" value="1"/>
</dbReference>
<comment type="subcellular location">
    <subcellularLocation>
        <location evidence="1">Cell membrane</location>
        <topology evidence="1">Multi-pass membrane protein</topology>
    </subcellularLocation>
</comment>
<feature type="region of interest" description="Disordered" evidence="6">
    <location>
        <begin position="688"/>
        <end position="708"/>
    </location>
</feature>
<gene>
    <name evidence="10" type="ORF">F1189_00625</name>
</gene>
<dbReference type="InterPro" id="IPR004477">
    <property type="entry name" value="ComEC_N"/>
</dbReference>
<feature type="transmembrane region" description="Helical" evidence="7">
    <location>
        <begin position="477"/>
        <end position="498"/>
    </location>
</feature>
<evidence type="ECO:0000313" key="11">
    <source>
        <dbReference type="Proteomes" id="UP000325255"/>
    </source>
</evidence>
<evidence type="ECO:0000256" key="2">
    <source>
        <dbReference type="ARBA" id="ARBA00022475"/>
    </source>
</evidence>
<dbReference type="GO" id="GO:0005886">
    <property type="term" value="C:plasma membrane"/>
    <property type="evidence" value="ECO:0007669"/>
    <property type="project" value="UniProtKB-SubCell"/>
</dbReference>
<sequence length="708" mass="74805">MQRVAIATARAWHEALGAARQRLASWAEAESGRFALWLPVLMLAGAVTFFSLRAEPPRWLAPALLAGGGALLWGGRRSLDARAAGAAALAAALGFGAAQFATWRAVPLADVPTRASMAEGTVQAVEPLPQGRRVTLEGVTLDGVAFPRTVRLRLRADDTGPVEAGDRLRVRALLLRPAAPAYPGGWDLQRDAFFSGLGAFGNALGPMVRLSRPGATGVSGRIEALREAINARLMAALPGSPGPIAVAMLTGSMSGITEADRLAFRDSGLFHLLSISGLHIATVVAIFFGVARLGLALSEWVALHWPIKQVAALAALAGAGFYTVLSGVQVPVLRCLAMAALVTLGLLVGRRALTLRGLGFAMALLVLAVPSQVMGPSFQMSFAAVLALIAGFEKLRPAFLRLRGEGSRGRRALAYVVGLMASSMLAGSASAPFAAYHFGQAQVYQVAANLIAVPLTEMVVMPLGVAGLFLMPFGAEALALVPMGWGLEAVLWVGRAVAAWPGATIRVPHMPSWGLALFAFGLVWMGLWRTRIWLAGGLAVALGLASPAFERPPDLLLSADGRMIGLRAEDGMFVQPWNGPRITQEAWQGLWQARLAGPLGCGLAPCWLRARPDGPAAVLVRGEPPATVCAAAVVVSLEPVRLGCRVPVVDRFSVWREGAHAIWLDPGGARVLSDRQYRGERIWMPRPTTRSRLPPGLVPALPEELPEE</sequence>
<dbReference type="AlphaFoldDB" id="A0A5M6J4V9"/>
<dbReference type="RefSeq" id="WP_150038424.1">
    <property type="nucleotide sequence ID" value="NZ_OW485601.1"/>
</dbReference>
<accession>A0A5M6J4V9</accession>
<evidence type="ECO:0000256" key="1">
    <source>
        <dbReference type="ARBA" id="ARBA00004651"/>
    </source>
</evidence>
<evidence type="ECO:0000256" key="4">
    <source>
        <dbReference type="ARBA" id="ARBA00022989"/>
    </source>
</evidence>
<dbReference type="Proteomes" id="UP000325255">
    <property type="component" value="Unassembled WGS sequence"/>
</dbReference>